<comment type="caution">
    <text evidence="1">The sequence shown here is derived from an EMBL/GenBank/DDBJ whole genome shotgun (WGS) entry which is preliminary data.</text>
</comment>
<dbReference type="EMBL" id="JAHRIQ010094146">
    <property type="protein sequence ID" value="MEQ2251920.1"/>
    <property type="molecule type" value="Genomic_DNA"/>
</dbReference>
<accession>A0ABV0V3K5</accession>
<dbReference type="Proteomes" id="UP001482620">
    <property type="component" value="Unassembled WGS sequence"/>
</dbReference>
<dbReference type="Gene3D" id="3.40.50.12700">
    <property type="match status" value="1"/>
</dbReference>
<protein>
    <submittedName>
        <fullName evidence="1">Uncharacterized protein</fullName>
    </submittedName>
</protein>
<name>A0ABV0V3K5_9TELE</name>
<keyword evidence="2" id="KW-1185">Reference proteome</keyword>
<evidence type="ECO:0000313" key="1">
    <source>
        <dbReference type="EMBL" id="MEQ2251920.1"/>
    </source>
</evidence>
<gene>
    <name evidence="1" type="ORF">ILYODFUR_016192</name>
</gene>
<proteinExistence type="predicted"/>
<evidence type="ECO:0000313" key="2">
    <source>
        <dbReference type="Proteomes" id="UP001482620"/>
    </source>
</evidence>
<reference evidence="1 2" key="1">
    <citation type="submission" date="2021-06" db="EMBL/GenBank/DDBJ databases">
        <authorList>
            <person name="Palmer J.M."/>
        </authorList>
    </citation>
    <scope>NUCLEOTIDE SEQUENCE [LARGE SCALE GENOMIC DNA]</scope>
    <source>
        <strain evidence="2">if_2019</strain>
        <tissue evidence="1">Muscle</tissue>
    </source>
</reference>
<organism evidence="1 2">
    <name type="scientific">Ilyodon furcidens</name>
    <name type="common">goldbreast splitfin</name>
    <dbReference type="NCBI Taxonomy" id="33524"/>
    <lineage>
        <taxon>Eukaryota</taxon>
        <taxon>Metazoa</taxon>
        <taxon>Chordata</taxon>
        <taxon>Craniata</taxon>
        <taxon>Vertebrata</taxon>
        <taxon>Euteleostomi</taxon>
        <taxon>Actinopterygii</taxon>
        <taxon>Neopterygii</taxon>
        <taxon>Teleostei</taxon>
        <taxon>Neoteleostei</taxon>
        <taxon>Acanthomorphata</taxon>
        <taxon>Ovalentaria</taxon>
        <taxon>Atherinomorphae</taxon>
        <taxon>Cyprinodontiformes</taxon>
        <taxon>Goodeidae</taxon>
        <taxon>Ilyodon</taxon>
    </lineage>
</organism>
<sequence>MGNLEEFIHLFKVSISKGFFSGPLPTARTGDKRFIGLMMLNKWLQKPCAAKSENLSTTSTFSGNTSIFSGQVDFILINLEYNSSNIFNSGNQSPAASATNRRQENTQQLIVQCPKGQLQPAEIRMNHGKK</sequence>